<feature type="region of interest" description="Disordered" evidence="9">
    <location>
        <begin position="1"/>
        <end position="80"/>
    </location>
</feature>
<evidence type="ECO:0000256" key="6">
    <source>
        <dbReference type="ARBA" id="ARBA00037966"/>
    </source>
</evidence>
<dbReference type="PANTHER" id="PTHR45646">
    <property type="entry name" value="SERINE/THREONINE-PROTEIN KINASE DOA-RELATED"/>
    <property type="match status" value="1"/>
</dbReference>
<dbReference type="GO" id="GO:0005524">
    <property type="term" value="F:ATP binding"/>
    <property type="evidence" value="ECO:0007669"/>
    <property type="project" value="UniProtKB-UniRule"/>
</dbReference>
<evidence type="ECO:0000259" key="10">
    <source>
        <dbReference type="PROSITE" id="PS50011"/>
    </source>
</evidence>
<dbReference type="InterPro" id="IPR000719">
    <property type="entry name" value="Prot_kinase_dom"/>
</dbReference>
<keyword evidence="5 7" id="KW-0067">ATP-binding</keyword>
<dbReference type="PANTHER" id="PTHR45646:SF11">
    <property type="entry name" value="SERINE_THREONINE-PROTEIN KINASE DOA"/>
    <property type="match status" value="1"/>
</dbReference>
<dbReference type="CDD" id="cd14134">
    <property type="entry name" value="PKc_CLK"/>
    <property type="match status" value="1"/>
</dbReference>
<evidence type="ECO:0000256" key="8">
    <source>
        <dbReference type="RuleBase" id="RU000304"/>
    </source>
</evidence>
<dbReference type="PROSITE" id="PS00108">
    <property type="entry name" value="PROTEIN_KINASE_ST"/>
    <property type="match status" value="1"/>
</dbReference>
<keyword evidence="3 7" id="KW-0547">Nucleotide-binding</keyword>
<dbReference type="GO" id="GO:0043484">
    <property type="term" value="P:regulation of RNA splicing"/>
    <property type="evidence" value="ECO:0007669"/>
    <property type="project" value="TreeGrafter"/>
</dbReference>
<dbReference type="GO" id="GO:0005634">
    <property type="term" value="C:nucleus"/>
    <property type="evidence" value="ECO:0007669"/>
    <property type="project" value="TreeGrafter"/>
</dbReference>
<evidence type="ECO:0000256" key="9">
    <source>
        <dbReference type="SAM" id="MobiDB-lite"/>
    </source>
</evidence>
<keyword evidence="1 8" id="KW-0723">Serine/threonine-protein kinase</keyword>
<keyword evidence="2" id="KW-0808">Transferase</keyword>
<evidence type="ECO:0000256" key="1">
    <source>
        <dbReference type="ARBA" id="ARBA00022527"/>
    </source>
</evidence>
<dbReference type="PROSITE" id="PS50011">
    <property type="entry name" value="PROTEIN_KINASE_DOM"/>
    <property type="match status" value="1"/>
</dbReference>
<organism evidence="11">
    <name type="scientific">Schistocephalus solidus</name>
    <name type="common">Tapeworm</name>
    <dbReference type="NCBI Taxonomy" id="70667"/>
    <lineage>
        <taxon>Eukaryota</taxon>
        <taxon>Metazoa</taxon>
        <taxon>Spiralia</taxon>
        <taxon>Lophotrochozoa</taxon>
        <taxon>Platyhelminthes</taxon>
        <taxon>Cestoda</taxon>
        <taxon>Eucestoda</taxon>
        <taxon>Diphyllobothriidea</taxon>
        <taxon>Diphyllobothriidae</taxon>
        <taxon>Schistocephalus</taxon>
    </lineage>
</organism>
<evidence type="ECO:0000256" key="7">
    <source>
        <dbReference type="PROSITE-ProRule" id="PRU10141"/>
    </source>
</evidence>
<sequence length="415" mass="48374">LGSQPQRGSDDERRRRSQSLGSKHRSSRSKARGLKDGHGSSASRSQRVSSRHGKRRQRRSRERARRKESHEHHKGNKQIAVVPIGDVIKHRFEVRKVLGEGSFGQVLECLDRHTRSLVAVKALKRLDDYREAAKHEVDVLDTISKADRNCRSNCIVTIDFFEWHKHFYIVFPLLSSSVFSFLEQNDYEPYPTEHAASITYQLCEAVTFMHNLGMCHTDLKPENILFLDADYEEIYNDRKGRYVRVVKDPRIKVIDLGSAVVEGERHPTTIQTRHYRAPEVVLEQGWSYPADVWSVGCILYELVTGQCLFMTHDNLEHLAMMERVLGPLPKQMIRNSRRRRYFRHDRLDWDVDSSDGRYVRRHLKPLGETWLCSPDLNTRLAYDLVREMLTYEPECRITCKRAMDHPFLMSLVSSS</sequence>
<dbReference type="Gene3D" id="3.30.200.20">
    <property type="entry name" value="Phosphorylase Kinase, domain 1"/>
    <property type="match status" value="1"/>
</dbReference>
<reference evidence="11" key="1">
    <citation type="submission" date="2016-06" db="UniProtKB">
        <authorList>
            <consortium name="WormBaseParasite"/>
        </authorList>
    </citation>
    <scope>IDENTIFICATION</scope>
</reference>
<dbReference type="InterPro" id="IPR011009">
    <property type="entry name" value="Kinase-like_dom_sf"/>
</dbReference>
<dbReference type="SUPFAM" id="SSF56112">
    <property type="entry name" value="Protein kinase-like (PK-like)"/>
    <property type="match status" value="1"/>
</dbReference>
<comment type="similarity">
    <text evidence="6">Belongs to the protein kinase superfamily. CMGC Ser/Thr protein kinase family. Lammer subfamily.</text>
</comment>
<dbReference type="SMART" id="SM00220">
    <property type="entry name" value="S_TKc"/>
    <property type="match status" value="1"/>
</dbReference>
<proteinExistence type="inferred from homology"/>
<feature type="compositionally biased region" description="Basic residues" evidence="9">
    <location>
        <begin position="49"/>
        <end position="76"/>
    </location>
</feature>
<dbReference type="InterPro" id="IPR008271">
    <property type="entry name" value="Ser/Thr_kinase_AS"/>
</dbReference>
<dbReference type="GO" id="GO:0004674">
    <property type="term" value="F:protein serine/threonine kinase activity"/>
    <property type="evidence" value="ECO:0007669"/>
    <property type="project" value="UniProtKB-KW"/>
</dbReference>
<evidence type="ECO:0000256" key="3">
    <source>
        <dbReference type="ARBA" id="ARBA00022741"/>
    </source>
</evidence>
<dbReference type="Pfam" id="PF00069">
    <property type="entry name" value="Pkinase"/>
    <property type="match status" value="1"/>
</dbReference>
<evidence type="ECO:0000256" key="2">
    <source>
        <dbReference type="ARBA" id="ARBA00022679"/>
    </source>
</evidence>
<evidence type="ECO:0000256" key="4">
    <source>
        <dbReference type="ARBA" id="ARBA00022777"/>
    </source>
</evidence>
<dbReference type="AlphaFoldDB" id="A0A183TMC0"/>
<feature type="compositionally biased region" description="Basic residues" evidence="9">
    <location>
        <begin position="22"/>
        <end position="32"/>
    </location>
</feature>
<feature type="binding site" evidence="7">
    <location>
        <position position="121"/>
    </location>
    <ligand>
        <name>ATP</name>
        <dbReference type="ChEBI" id="CHEBI:30616"/>
    </ligand>
</feature>
<name>A0A183TMC0_SCHSO</name>
<protein>
    <submittedName>
        <fullName evidence="11">Protein kinase domain-containing protein</fullName>
    </submittedName>
</protein>
<keyword evidence="4" id="KW-0418">Kinase</keyword>
<dbReference type="Gene3D" id="1.10.510.10">
    <property type="entry name" value="Transferase(Phosphotransferase) domain 1"/>
    <property type="match status" value="1"/>
</dbReference>
<dbReference type="InterPro" id="IPR051175">
    <property type="entry name" value="CLK_kinases"/>
</dbReference>
<dbReference type="InterPro" id="IPR017441">
    <property type="entry name" value="Protein_kinase_ATP_BS"/>
</dbReference>
<evidence type="ECO:0000313" key="11">
    <source>
        <dbReference type="WBParaSite" id="SSLN_0001828601-mRNA-1"/>
    </source>
</evidence>
<feature type="domain" description="Protein kinase" evidence="10">
    <location>
        <begin position="92"/>
        <end position="408"/>
    </location>
</feature>
<evidence type="ECO:0000256" key="5">
    <source>
        <dbReference type="ARBA" id="ARBA00022840"/>
    </source>
</evidence>
<accession>A0A183TMC0</accession>
<dbReference type="WBParaSite" id="SSLN_0001828601-mRNA-1">
    <property type="protein sequence ID" value="SSLN_0001828601-mRNA-1"/>
    <property type="gene ID" value="SSLN_0001828601"/>
</dbReference>
<dbReference type="PROSITE" id="PS00107">
    <property type="entry name" value="PROTEIN_KINASE_ATP"/>
    <property type="match status" value="1"/>
</dbReference>